<dbReference type="Pfam" id="PF00264">
    <property type="entry name" value="Tyrosinase"/>
    <property type="match status" value="1"/>
</dbReference>
<evidence type="ECO:0000313" key="6">
    <source>
        <dbReference type="Proteomes" id="UP000265663"/>
    </source>
</evidence>
<keyword evidence="1" id="KW-0479">Metal-binding</keyword>
<proteinExistence type="predicted"/>
<evidence type="ECO:0000313" key="5">
    <source>
        <dbReference type="EMBL" id="RMZ74478.1"/>
    </source>
</evidence>
<evidence type="ECO:0000259" key="4">
    <source>
        <dbReference type="PROSITE" id="PS00498"/>
    </source>
</evidence>
<dbReference type="Proteomes" id="UP000265663">
    <property type="component" value="Unassembled WGS sequence"/>
</dbReference>
<keyword evidence="2" id="KW-0732">Signal</keyword>
<dbReference type="InterPro" id="IPR050316">
    <property type="entry name" value="Tyrosinase/Hemocyanin"/>
</dbReference>
<dbReference type="PROSITE" id="PS00497">
    <property type="entry name" value="TYROSINASE_1"/>
    <property type="match status" value="1"/>
</dbReference>
<dbReference type="GO" id="GO:0046872">
    <property type="term" value="F:metal ion binding"/>
    <property type="evidence" value="ECO:0007669"/>
    <property type="project" value="UniProtKB-KW"/>
</dbReference>
<dbReference type="PANTHER" id="PTHR11474">
    <property type="entry name" value="TYROSINASE FAMILY MEMBER"/>
    <property type="match status" value="1"/>
</dbReference>
<accession>A0A3M7MJ68</accession>
<organism evidence="5 6">
    <name type="scientific">Pyrenophora seminiperda CCB06</name>
    <dbReference type="NCBI Taxonomy" id="1302712"/>
    <lineage>
        <taxon>Eukaryota</taxon>
        <taxon>Fungi</taxon>
        <taxon>Dikarya</taxon>
        <taxon>Ascomycota</taxon>
        <taxon>Pezizomycotina</taxon>
        <taxon>Dothideomycetes</taxon>
        <taxon>Pleosporomycetidae</taxon>
        <taxon>Pleosporales</taxon>
        <taxon>Pleosporineae</taxon>
        <taxon>Pleosporaceae</taxon>
        <taxon>Pyrenophora</taxon>
    </lineage>
</organism>
<dbReference type="AlphaFoldDB" id="A0A3M7MJ68"/>
<evidence type="ECO:0000256" key="2">
    <source>
        <dbReference type="SAM" id="SignalP"/>
    </source>
</evidence>
<dbReference type="EMBL" id="KE747844">
    <property type="protein sequence ID" value="RMZ74478.1"/>
    <property type="molecule type" value="Genomic_DNA"/>
</dbReference>
<feature type="domain" description="Tyrosinase copper-binding" evidence="3">
    <location>
        <begin position="145"/>
        <end position="162"/>
    </location>
</feature>
<evidence type="ECO:0000256" key="1">
    <source>
        <dbReference type="ARBA" id="ARBA00022723"/>
    </source>
</evidence>
<feature type="domain" description="Tyrosinase copper-binding" evidence="4">
    <location>
        <begin position="289"/>
        <end position="300"/>
    </location>
</feature>
<dbReference type="Gene3D" id="1.10.1280.10">
    <property type="entry name" value="Di-copper center containing domain from catechol oxidase"/>
    <property type="match status" value="1"/>
</dbReference>
<dbReference type="InterPro" id="IPR002227">
    <property type="entry name" value="Tyrosinase_Cu-bd"/>
</dbReference>
<protein>
    <submittedName>
        <fullName evidence="5">Tyrosinase</fullName>
    </submittedName>
</protein>
<name>A0A3M7MJ68_9PLEO</name>
<dbReference type="PRINTS" id="PR00092">
    <property type="entry name" value="TYROSINASE"/>
</dbReference>
<gene>
    <name evidence="5" type="ORF">GMOD_00003523</name>
</gene>
<dbReference type="OrthoDB" id="6132182at2759"/>
<feature type="chain" id="PRO_5017948528" evidence="2">
    <location>
        <begin position="19"/>
        <end position="361"/>
    </location>
</feature>
<dbReference type="PANTHER" id="PTHR11474:SF116">
    <property type="entry name" value="TYROSINASE"/>
    <property type="match status" value="1"/>
</dbReference>
<keyword evidence="6" id="KW-1185">Reference proteome</keyword>
<dbReference type="PROSITE" id="PS00498">
    <property type="entry name" value="TYROSINASE_2"/>
    <property type="match status" value="1"/>
</dbReference>
<reference evidence="5 6" key="1">
    <citation type="journal article" date="2014" name="PLoS ONE">
        <title>De novo Genome Assembly of the Fungal Plant Pathogen Pyrenophora semeniperda.</title>
        <authorList>
            <person name="Soliai M.M."/>
            <person name="Meyer S.E."/>
            <person name="Udall J.A."/>
            <person name="Elzinga D.E."/>
            <person name="Hermansen R.A."/>
            <person name="Bodily P.M."/>
            <person name="Hart A.A."/>
            <person name="Coleman C.E."/>
        </authorList>
    </citation>
    <scope>NUCLEOTIDE SEQUENCE [LARGE SCALE GENOMIC DNA]</scope>
    <source>
        <strain evidence="5 6">CCB06</strain>
        <tissue evidence="5">Mycelium</tissue>
    </source>
</reference>
<feature type="signal peptide" evidence="2">
    <location>
        <begin position="1"/>
        <end position="18"/>
    </location>
</feature>
<sequence>MRSGILSASMALLASVSALPAPQEAPSTKIVNPLPIVKFAETQNFSVPVLPEAAKVIFENYKVTIAPEQESKTSFLLMNLAAASGSCANPRVRVEWDSYSDDNKQAFVNSIKCLMGKAPSGQFPASKSRYEDLVSLHQGLTPNVHGNAKFLLWHRYLTWTFEDILRTECGLSVPMPWFDETRYAGRFAQSSIFSSRWLGSIAVGGNCVTDGQFANLAINIGPGSGNQLHCLSRNGDGAKTQYCNSAYVDQCNAYGDFAGMASCAETGPHAWGHNGIGAVMQDTYASPADPIFWLHHGFVDRNFRIWQNGNPGVRTTSINGNDHFGNPLTLDTVVSMQGVRPDIKVRDILDTTGQLCYKYNY</sequence>
<dbReference type="InterPro" id="IPR008922">
    <property type="entry name" value="Di-copper_centre_dom_sf"/>
</dbReference>
<dbReference type="SUPFAM" id="SSF48056">
    <property type="entry name" value="Di-copper centre-containing domain"/>
    <property type="match status" value="1"/>
</dbReference>
<dbReference type="GO" id="GO:0016491">
    <property type="term" value="F:oxidoreductase activity"/>
    <property type="evidence" value="ECO:0007669"/>
    <property type="project" value="InterPro"/>
</dbReference>
<evidence type="ECO:0000259" key="3">
    <source>
        <dbReference type="PROSITE" id="PS00497"/>
    </source>
</evidence>